<reference evidence="2 3" key="1">
    <citation type="submission" date="2019-02" db="EMBL/GenBank/DDBJ databases">
        <title>Siculibacillus lacustris gen. nov., sp. nov., a new rosette-forming bacterium isolated from a freshwater crater lake (Lake St. Ana, Romania).</title>
        <authorList>
            <person name="Felfoldi T."/>
            <person name="Marton Z."/>
            <person name="Szabo A."/>
            <person name="Mentes A."/>
            <person name="Boka K."/>
            <person name="Marialigeti K."/>
            <person name="Mathe I."/>
            <person name="Koncz M."/>
            <person name="Schumann P."/>
            <person name="Toth E."/>
        </authorList>
    </citation>
    <scope>NUCLEOTIDE SEQUENCE [LARGE SCALE GENOMIC DNA]</scope>
    <source>
        <strain evidence="2 3">SA-279</strain>
    </source>
</reference>
<feature type="transmembrane region" description="Helical" evidence="1">
    <location>
        <begin position="20"/>
        <end position="38"/>
    </location>
</feature>
<gene>
    <name evidence="2" type="ORF">EYW49_06865</name>
</gene>
<keyword evidence="1" id="KW-1133">Transmembrane helix</keyword>
<dbReference type="AlphaFoldDB" id="A0A4Q9VTE2"/>
<dbReference type="InterPro" id="IPR025570">
    <property type="entry name" value="DUF4337"/>
</dbReference>
<keyword evidence="1" id="KW-0472">Membrane</keyword>
<organism evidence="2 3">
    <name type="scientific">Siculibacillus lacustris</name>
    <dbReference type="NCBI Taxonomy" id="1549641"/>
    <lineage>
        <taxon>Bacteria</taxon>
        <taxon>Pseudomonadati</taxon>
        <taxon>Pseudomonadota</taxon>
        <taxon>Alphaproteobacteria</taxon>
        <taxon>Hyphomicrobiales</taxon>
        <taxon>Ancalomicrobiaceae</taxon>
        <taxon>Siculibacillus</taxon>
    </lineage>
</organism>
<name>A0A4Q9VTE2_9HYPH</name>
<dbReference type="EMBL" id="SJFN01000008">
    <property type="protein sequence ID" value="TBW39210.1"/>
    <property type="molecule type" value="Genomic_DNA"/>
</dbReference>
<evidence type="ECO:0000313" key="3">
    <source>
        <dbReference type="Proteomes" id="UP000292781"/>
    </source>
</evidence>
<feature type="transmembrane region" description="Helical" evidence="1">
    <location>
        <begin position="154"/>
        <end position="177"/>
    </location>
</feature>
<dbReference type="Pfam" id="PF14235">
    <property type="entry name" value="DUF4337"/>
    <property type="match status" value="1"/>
</dbReference>
<accession>A0A4Q9VTE2</accession>
<proteinExistence type="predicted"/>
<evidence type="ECO:0000256" key="1">
    <source>
        <dbReference type="SAM" id="Phobius"/>
    </source>
</evidence>
<dbReference type="Proteomes" id="UP000292781">
    <property type="component" value="Unassembled WGS sequence"/>
</dbReference>
<evidence type="ECO:0000313" key="2">
    <source>
        <dbReference type="EMBL" id="TBW39210.1"/>
    </source>
</evidence>
<protein>
    <submittedName>
        <fullName evidence="2">DUF4337 domain-containing protein</fullName>
    </submittedName>
</protein>
<keyword evidence="1" id="KW-0812">Transmembrane</keyword>
<dbReference type="OrthoDB" id="664536at2"/>
<keyword evidence="3" id="KW-1185">Reference proteome</keyword>
<sequence length="190" mass="20772">MADIEIPTGESQSSRDSFNNSIAIAVALVSAFMAVSKIKDDNIVQAMQKAQAESVDYWNEYQARRQRQFGVELAIEQTRATQAVTPELEAKLADWKKQADVYKARAEESATKAKAREADYNAGNDRDDLFDLSDALLSIGLAMFAVTALTRVRWLFGVASVAALSGAVFGVAGFNGWTALHPDFLISFLN</sequence>
<comment type="caution">
    <text evidence="2">The sequence shown here is derived from an EMBL/GenBank/DDBJ whole genome shotgun (WGS) entry which is preliminary data.</text>
</comment>
<dbReference type="RefSeq" id="WP_131307556.1">
    <property type="nucleotide sequence ID" value="NZ_SJFN01000008.1"/>
</dbReference>